<dbReference type="Proteomes" id="UP000178724">
    <property type="component" value="Unassembled WGS sequence"/>
</dbReference>
<dbReference type="GO" id="GO:0016020">
    <property type="term" value="C:membrane"/>
    <property type="evidence" value="ECO:0007669"/>
    <property type="project" value="InterPro"/>
</dbReference>
<dbReference type="SMART" id="SM00563">
    <property type="entry name" value="PlsC"/>
    <property type="match status" value="1"/>
</dbReference>
<comment type="catalytic activity">
    <reaction evidence="4">
        <text>a 1-acyl-sn-glycero-3-phosphate + an acyl-CoA = a 1,2-diacyl-sn-glycero-3-phosphate + CoA</text>
        <dbReference type="Rhea" id="RHEA:19709"/>
        <dbReference type="ChEBI" id="CHEBI:57287"/>
        <dbReference type="ChEBI" id="CHEBI:57970"/>
        <dbReference type="ChEBI" id="CHEBI:58342"/>
        <dbReference type="ChEBI" id="CHEBI:58608"/>
        <dbReference type="EC" id="2.3.1.51"/>
    </reaction>
</comment>
<dbReference type="InterPro" id="IPR004552">
    <property type="entry name" value="AGP_acyltrans"/>
</dbReference>
<dbReference type="EMBL" id="METM01000027">
    <property type="protein sequence ID" value="OGB89293.1"/>
    <property type="molecule type" value="Genomic_DNA"/>
</dbReference>
<evidence type="ECO:0000313" key="7">
    <source>
        <dbReference type="Proteomes" id="UP000178724"/>
    </source>
</evidence>
<keyword evidence="4" id="KW-0444">Lipid biosynthesis</keyword>
<dbReference type="GO" id="GO:0003841">
    <property type="term" value="F:1-acylglycerol-3-phosphate O-acyltransferase activity"/>
    <property type="evidence" value="ECO:0007669"/>
    <property type="project" value="UniProtKB-UniRule"/>
</dbReference>
<comment type="domain">
    <text evidence="4">The HXXXXD motif is essential for acyltransferase activity and may constitute the binding site for the phosphate moiety of the glycerol-3-phosphate.</text>
</comment>
<evidence type="ECO:0000256" key="2">
    <source>
        <dbReference type="ARBA" id="ARBA00022679"/>
    </source>
</evidence>
<name>A0A1F4PZT4_UNCSA</name>
<reference evidence="6 7" key="1">
    <citation type="journal article" date="2016" name="Nat. Commun.">
        <title>Thousands of microbial genomes shed light on interconnected biogeochemical processes in an aquifer system.</title>
        <authorList>
            <person name="Anantharaman K."/>
            <person name="Brown C.T."/>
            <person name="Hug L.A."/>
            <person name="Sharon I."/>
            <person name="Castelle C.J."/>
            <person name="Probst A.J."/>
            <person name="Thomas B.C."/>
            <person name="Singh A."/>
            <person name="Wilkins M.J."/>
            <person name="Karaoz U."/>
            <person name="Brodie E.L."/>
            <person name="Williams K.H."/>
            <person name="Hubbard S.S."/>
            <person name="Banfield J.F."/>
        </authorList>
    </citation>
    <scope>NUCLEOTIDE SEQUENCE [LARGE SCALE GENOMIC DNA]</scope>
</reference>
<comment type="caution">
    <text evidence="6">The sequence shown here is derived from an EMBL/GenBank/DDBJ whole genome shotgun (WGS) entry which is preliminary data.</text>
</comment>
<dbReference type="PANTHER" id="PTHR10434:SF11">
    <property type="entry name" value="1-ACYL-SN-GLYCEROL-3-PHOSPHATE ACYLTRANSFERASE"/>
    <property type="match status" value="1"/>
</dbReference>
<dbReference type="Pfam" id="PF01553">
    <property type="entry name" value="Acyltransferase"/>
    <property type="match status" value="1"/>
</dbReference>
<dbReference type="GO" id="GO:0006654">
    <property type="term" value="P:phosphatidic acid biosynthetic process"/>
    <property type="evidence" value="ECO:0007669"/>
    <property type="project" value="TreeGrafter"/>
</dbReference>
<dbReference type="NCBIfam" id="TIGR00530">
    <property type="entry name" value="AGP_acyltrn"/>
    <property type="match status" value="1"/>
</dbReference>
<keyword evidence="4" id="KW-1208">Phospholipid metabolism</keyword>
<dbReference type="AlphaFoldDB" id="A0A1F4PZT4"/>
<sequence length="239" mass="26772">MIALRLLHTAFLICLIMISYFVGTALALCFTPFVRPRTRVFQAAAHYWARFLSFFAGIKVTAGGLENIPRGQPLIFVANHQGAADIPILLAYLPVRFRFAIKKELFNIPVFGWFLRQAGYFPIDREIILSAYKMIERIIEILKSGESVMIFPEGTRSRDGTLGKFKRGSLMAALKSGAPIIPIAISGSYGIMPRGTYLIKPSPVKLSVGQPIYIKTEEEYDNKVEEVRKVIAEMLSARP</sequence>
<comment type="similarity">
    <text evidence="1 4">Belongs to the 1-acyl-sn-glycerol-3-phosphate acyltransferase family.</text>
</comment>
<keyword evidence="2 4" id="KW-0808">Transferase</keyword>
<feature type="domain" description="Phospholipid/glycerol acyltransferase" evidence="5">
    <location>
        <begin position="74"/>
        <end position="188"/>
    </location>
</feature>
<dbReference type="SUPFAM" id="SSF69593">
    <property type="entry name" value="Glycerol-3-phosphate (1)-acyltransferase"/>
    <property type="match status" value="1"/>
</dbReference>
<dbReference type="CDD" id="cd07989">
    <property type="entry name" value="LPLAT_AGPAT-like"/>
    <property type="match status" value="1"/>
</dbReference>
<gene>
    <name evidence="6" type="ORF">A2625_03905</name>
</gene>
<evidence type="ECO:0000313" key="6">
    <source>
        <dbReference type="EMBL" id="OGB89293.1"/>
    </source>
</evidence>
<evidence type="ECO:0000256" key="1">
    <source>
        <dbReference type="ARBA" id="ARBA00008655"/>
    </source>
</evidence>
<proteinExistence type="inferred from homology"/>
<organism evidence="6 7">
    <name type="scientific">candidate division WOR-1 bacterium RIFCSPHIGHO2_01_FULL_53_15</name>
    <dbReference type="NCBI Taxonomy" id="1802564"/>
    <lineage>
        <taxon>Bacteria</taxon>
        <taxon>Bacillati</taxon>
        <taxon>Saganbacteria</taxon>
    </lineage>
</organism>
<dbReference type="PANTHER" id="PTHR10434">
    <property type="entry name" value="1-ACYL-SN-GLYCEROL-3-PHOSPHATE ACYLTRANSFERASE"/>
    <property type="match status" value="1"/>
</dbReference>
<dbReference type="EC" id="2.3.1.51" evidence="4"/>
<dbReference type="InterPro" id="IPR002123">
    <property type="entry name" value="Plipid/glycerol_acylTrfase"/>
</dbReference>
<accession>A0A1F4PZT4</accession>
<evidence type="ECO:0000256" key="4">
    <source>
        <dbReference type="RuleBase" id="RU361267"/>
    </source>
</evidence>
<evidence type="ECO:0000256" key="3">
    <source>
        <dbReference type="ARBA" id="ARBA00023315"/>
    </source>
</evidence>
<keyword evidence="4" id="KW-0443">Lipid metabolism</keyword>
<keyword evidence="3 4" id="KW-0012">Acyltransferase</keyword>
<protein>
    <recommendedName>
        <fullName evidence="4">1-acyl-sn-glycerol-3-phosphate acyltransferase</fullName>
        <ecNumber evidence="4">2.3.1.51</ecNumber>
    </recommendedName>
</protein>
<keyword evidence="4" id="KW-0594">Phospholipid biosynthesis</keyword>
<evidence type="ECO:0000259" key="5">
    <source>
        <dbReference type="SMART" id="SM00563"/>
    </source>
</evidence>